<proteinExistence type="predicted"/>
<sequence length="213" mass="22834">METMNEKLTAEQNLNLIRKTIEESRLEITRGMWRGLLLWGLSVTVIALVVGHLWQNTSMGPRANGFWGLLGLVAIVENLANKNRPRLPQTFVSKTILQVWSSFGITAGCIGFILGVFMGFCQNLIINTSSCVALDANAYIPITAIIIMSMGVAGMITGKVLASKAITICSFITGTVGSVLALFLIGPMEMVVLAAASLVGLVVPGIIIKLREA</sequence>
<dbReference type="OrthoDB" id="1081712at2"/>
<feature type="transmembrane region" description="Helical" evidence="1">
    <location>
        <begin position="138"/>
        <end position="158"/>
    </location>
</feature>
<feature type="transmembrane region" description="Helical" evidence="1">
    <location>
        <begin position="102"/>
        <end position="126"/>
    </location>
</feature>
<gene>
    <name evidence="2" type="ORF">C7379_11646</name>
</gene>
<organism evidence="2 3">
    <name type="scientific">Hallella colorans</name>
    <dbReference type="NCBI Taxonomy" id="1703337"/>
    <lineage>
        <taxon>Bacteria</taxon>
        <taxon>Pseudomonadati</taxon>
        <taxon>Bacteroidota</taxon>
        <taxon>Bacteroidia</taxon>
        <taxon>Bacteroidales</taxon>
        <taxon>Prevotellaceae</taxon>
        <taxon>Hallella</taxon>
    </lineage>
</organism>
<evidence type="ECO:0000256" key="1">
    <source>
        <dbReference type="SAM" id="Phobius"/>
    </source>
</evidence>
<keyword evidence="1" id="KW-0472">Membrane</keyword>
<evidence type="ECO:0000313" key="2">
    <source>
        <dbReference type="EMBL" id="PVX51140.1"/>
    </source>
</evidence>
<dbReference type="AlphaFoldDB" id="A0A2U0U384"/>
<keyword evidence="1" id="KW-0812">Transmembrane</keyword>
<feature type="transmembrane region" description="Helical" evidence="1">
    <location>
        <begin position="66"/>
        <end position="81"/>
    </location>
</feature>
<accession>A0A2U0U384</accession>
<name>A0A2U0U384_9BACT</name>
<comment type="caution">
    <text evidence="2">The sequence shown here is derived from an EMBL/GenBank/DDBJ whole genome shotgun (WGS) entry which is preliminary data.</text>
</comment>
<feature type="transmembrane region" description="Helical" evidence="1">
    <location>
        <begin position="35"/>
        <end position="54"/>
    </location>
</feature>
<keyword evidence="1" id="KW-1133">Transmembrane helix</keyword>
<dbReference type="EMBL" id="QENY01000016">
    <property type="protein sequence ID" value="PVX51140.1"/>
    <property type="molecule type" value="Genomic_DNA"/>
</dbReference>
<dbReference type="Proteomes" id="UP000245870">
    <property type="component" value="Unassembled WGS sequence"/>
</dbReference>
<keyword evidence="3" id="KW-1185">Reference proteome</keyword>
<reference evidence="2 3" key="1">
    <citation type="submission" date="2018-05" db="EMBL/GenBank/DDBJ databases">
        <title>Genomic Encyclopedia of Type Strains, Phase IV (KMG-IV): sequencing the most valuable type-strain genomes for metagenomic binning, comparative biology and taxonomic classification.</title>
        <authorList>
            <person name="Goeker M."/>
        </authorList>
    </citation>
    <scope>NUCLEOTIDE SEQUENCE [LARGE SCALE GENOMIC DNA]</scope>
    <source>
        <strain evidence="2 3">DSM 100333</strain>
    </source>
</reference>
<dbReference type="RefSeq" id="WP_116616967.1">
    <property type="nucleotide sequence ID" value="NZ_QENY01000016.1"/>
</dbReference>
<feature type="transmembrane region" description="Helical" evidence="1">
    <location>
        <begin position="165"/>
        <end position="185"/>
    </location>
</feature>
<feature type="transmembrane region" description="Helical" evidence="1">
    <location>
        <begin position="191"/>
        <end position="210"/>
    </location>
</feature>
<protein>
    <submittedName>
        <fullName evidence="2">Uncharacterized protein</fullName>
    </submittedName>
</protein>
<evidence type="ECO:0000313" key="3">
    <source>
        <dbReference type="Proteomes" id="UP000245870"/>
    </source>
</evidence>